<keyword evidence="2" id="KW-1185">Reference proteome</keyword>
<gene>
    <name evidence="1" type="ORF">SPTER_19830</name>
</gene>
<dbReference type="AlphaFoldDB" id="A0A517DTH7"/>
<evidence type="ECO:0000313" key="1">
    <source>
        <dbReference type="EMBL" id="QDR80653.1"/>
    </source>
</evidence>
<protein>
    <submittedName>
        <fullName evidence="1">Uncharacterized protein</fullName>
    </submittedName>
</protein>
<proteinExistence type="predicted"/>
<organism evidence="1 2">
    <name type="scientific">Sporomusa termitida</name>
    <dbReference type="NCBI Taxonomy" id="2377"/>
    <lineage>
        <taxon>Bacteria</taxon>
        <taxon>Bacillati</taxon>
        <taxon>Bacillota</taxon>
        <taxon>Negativicutes</taxon>
        <taxon>Selenomonadales</taxon>
        <taxon>Sporomusaceae</taxon>
        <taxon>Sporomusa</taxon>
    </lineage>
</organism>
<dbReference type="RefSeq" id="WP_144350240.1">
    <property type="nucleotide sequence ID" value="NZ_CP036259.1"/>
</dbReference>
<dbReference type="OrthoDB" id="9857164at2"/>
<evidence type="ECO:0000313" key="2">
    <source>
        <dbReference type="Proteomes" id="UP000320776"/>
    </source>
</evidence>
<sequence>MATLKDIERVYGCEINAIDTPPFTTTLPVNGTVGLCSITVPTRRDAYLVRAVINWSVTFTPILPAVNLLSSPGAAQVQFEILKDGGPIARVTQSLGQLGFIVGAVFNTTTSNFGIAALQVLDTSSLCGTSNELSTFEVRATNINLTVPLSVVTGTIIPVGNVVSAVGHVSLVVEQVDTCRQEAVNS</sequence>
<reference evidence="1 2" key="1">
    <citation type="submission" date="2019-02" db="EMBL/GenBank/DDBJ databases">
        <title>Closed genome of Sporomusa termitida DSM 4440.</title>
        <authorList>
            <person name="Poehlein A."/>
            <person name="Daniel R."/>
        </authorList>
    </citation>
    <scope>NUCLEOTIDE SEQUENCE [LARGE SCALE GENOMIC DNA]</scope>
    <source>
        <strain evidence="1 2">DSM 4440</strain>
    </source>
</reference>
<accession>A0A517DTH7</accession>
<name>A0A517DTH7_9FIRM</name>
<dbReference type="KEGG" id="sted:SPTER_19830"/>
<dbReference type="EMBL" id="CP036259">
    <property type="protein sequence ID" value="QDR80653.1"/>
    <property type="molecule type" value="Genomic_DNA"/>
</dbReference>
<dbReference type="Proteomes" id="UP000320776">
    <property type="component" value="Chromosome"/>
</dbReference>